<evidence type="ECO:0000256" key="1">
    <source>
        <dbReference type="ARBA" id="ARBA00022475"/>
    </source>
</evidence>
<dbReference type="Gene3D" id="3.40.190.10">
    <property type="entry name" value="Periplasmic binding protein-like II"/>
    <property type="match status" value="2"/>
</dbReference>
<evidence type="ECO:0000256" key="4">
    <source>
        <dbReference type="ARBA" id="ARBA00023139"/>
    </source>
</evidence>
<evidence type="ECO:0000256" key="6">
    <source>
        <dbReference type="SAM" id="MobiDB-lite"/>
    </source>
</evidence>
<sequence length="506" mass="57982">MKKRKITGLVLCFCLIIVLLYGCKSHSEPTSKDKTTHTTVEPNNEDNELEDVEKSQEDDIITLTLVEKDFMPSNTDDLEYIDEINSALSENGIKAKLELVQLPQGSYSEKIDELITDGNIPDIIWFRDGIDKKYAEQGMLVDLTEYIDDSKVLGKAMEEYNKSRIDSYPYLLRIRYNTPKLAVVRKDWLDELELPIPKTVQDYYTVLSAFANSDFDHNGEKDTYGVTVTGDTDRLDDIFNAAFSMPTTWIKDETGKYIYSKVSWCEKEKLAFYRKLVEEKILDPDYAVTKWDSMEEKLYTGKVGMIIGSAGKVIEIYNTKLRNAGIETDLIPLDPPIGNSGNGLAPVDVTREDKGFAISNQCEHKDLAFRVLEFMASDEGQLLDRLGIEGRDYTIDGYGNITRTKKGEEWYARFFDVPSWESPVPLLSDIAQESLDIASKYYTEDINFEIPKEYSTNWDEMTSLYKEYSYKIINGEIGIEKFDEFVEKWYKAGGEEITELAQEKLK</sequence>
<accession>A0A8J8MD34</accession>
<keyword evidence="5" id="KW-0449">Lipoprotein</keyword>
<evidence type="ECO:0000256" key="5">
    <source>
        <dbReference type="ARBA" id="ARBA00023288"/>
    </source>
</evidence>
<dbReference type="AlphaFoldDB" id="A0A8J8MD34"/>
<dbReference type="KEGG" id="vgu:HYG85_17775"/>
<dbReference type="RefSeq" id="WP_212690803.1">
    <property type="nucleotide sequence ID" value="NZ_CP058561.1"/>
</dbReference>
<dbReference type="Pfam" id="PF01547">
    <property type="entry name" value="SBP_bac_1"/>
    <property type="match status" value="1"/>
</dbReference>
<dbReference type="InterPro" id="IPR050490">
    <property type="entry name" value="Bact_solute-bd_prot1"/>
</dbReference>
<evidence type="ECO:0000256" key="2">
    <source>
        <dbReference type="ARBA" id="ARBA00022729"/>
    </source>
</evidence>
<gene>
    <name evidence="7" type="ORF">HYG85_17775</name>
</gene>
<dbReference type="PANTHER" id="PTHR43649:SF33">
    <property type="entry name" value="POLYGALACTURONAN_RHAMNOGALACTURONAN-BINDING PROTEIN YTCQ"/>
    <property type="match status" value="1"/>
</dbReference>
<keyword evidence="4" id="KW-0564">Palmitate</keyword>
<keyword evidence="1" id="KW-1003">Cell membrane</keyword>
<keyword evidence="8" id="KW-1185">Reference proteome</keyword>
<dbReference type="PANTHER" id="PTHR43649">
    <property type="entry name" value="ARABINOSE-BINDING PROTEIN-RELATED"/>
    <property type="match status" value="1"/>
</dbReference>
<dbReference type="EMBL" id="CP058561">
    <property type="protein sequence ID" value="QUH30663.1"/>
    <property type="molecule type" value="Genomic_DNA"/>
</dbReference>
<keyword evidence="2" id="KW-0732">Signal</keyword>
<dbReference type="SUPFAM" id="SSF53850">
    <property type="entry name" value="Periplasmic binding protein-like II"/>
    <property type="match status" value="1"/>
</dbReference>
<feature type="compositionally biased region" description="Basic and acidic residues" evidence="6">
    <location>
        <begin position="27"/>
        <end position="36"/>
    </location>
</feature>
<reference evidence="7 8" key="1">
    <citation type="submission" date="2020-07" db="EMBL/GenBank/DDBJ databases">
        <title>Vallitalea guaymasensis genome.</title>
        <authorList>
            <person name="Postec A."/>
        </authorList>
    </citation>
    <scope>NUCLEOTIDE SEQUENCE [LARGE SCALE GENOMIC DNA]</scope>
    <source>
        <strain evidence="7 8">Ra1766G1</strain>
    </source>
</reference>
<name>A0A8J8MD34_9FIRM</name>
<dbReference type="Proteomes" id="UP000677305">
    <property type="component" value="Chromosome"/>
</dbReference>
<feature type="region of interest" description="Disordered" evidence="6">
    <location>
        <begin position="27"/>
        <end position="56"/>
    </location>
</feature>
<evidence type="ECO:0000313" key="8">
    <source>
        <dbReference type="Proteomes" id="UP000677305"/>
    </source>
</evidence>
<organism evidence="7 8">
    <name type="scientific">Vallitalea guaymasensis</name>
    <dbReference type="NCBI Taxonomy" id="1185412"/>
    <lineage>
        <taxon>Bacteria</taxon>
        <taxon>Bacillati</taxon>
        <taxon>Bacillota</taxon>
        <taxon>Clostridia</taxon>
        <taxon>Lachnospirales</taxon>
        <taxon>Vallitaleaceae</taxon>
        <taxon>Vallitalea</taxon>
    </lineage>
</organism>
<protein>
    <submittedName>
        <fullName evidence="7">Extracellular solute-binding protein</fullName>
    </submittedName>
</protein>
<proteinExistence type="predicted"/>
<evidence type="ECO:0000256" key="3">
    <source>
        <dbReference type="ARBA" id="ARBA00023136"/>
    </source>
</evidence>
<dbReference type="InterPro" id="IPR006059">
    <property type="entry name" value="SBP"/>
</dbReference>
<keyword evidence="3" id="KW-0472">Membrane</keyword>
<dbReference type="PROSITE" id="PS51257">
    <property type="entry name" value="PROKAR_LIPOPROTEIN"/>
    <property type="match status" value="1"/>
</dbReference>
<evidence type="ECO:0000313" key="7">
    <source>
        <dbReference type="EMBL" id="QUH30663.1"/>
    </source>
</evidence>